<proteinExistence type="inferred from homology"/>
<protein>
    <recommendedName>
        <fullName evidence="9">Lipoprotein signal peptidase</fullName>
        <ecNumber evidence="9">3.4.23.36</ecNumber>
    </recommendedName>
    <alternativeName>
        <fullName evidence="9">Prolipoprotein signal peptidase</fullName>
    </alternativeName>
    <alternativeName>
        <fullName evidence="9">Signal peptidase II</fullName>
        <shortName evidence="9">SPase II</shortName>
    </alternativeName>
</protein>
<feature type="region of interest" description="Disordered" evidence="12">
    <location>
        <begin position="1"/>
        <end position="24"/>
    </location>
</feature>
<dbReference type="HAMAP" id="MF_00161">
    <property type="entry name" value="LspA"/>
    <property type="match status" value="1"/>
</dbReference>
<keyword evidence="4 9" id="KW-0812">Transmembrane</keyword>
<feature type="active site" evidence="9">
    <location>
        <position position="146"/>
    </location>
</feature>
<keyword evidence="5 9" id="KW-0064">Aspartyl protease</keyword>
<keyword evidence="3 9" id="KW-0645">Protease</keyword>
<feature type="compositionally biased region" description="Low complexity" evidence="12">
    <location>
        <begin position="7"/>
        <end position="17"/>
    </location>
</feature>
<feature type="transmembrane region" description="Helical" evidence="9">
    <location>
        <begin position="113"/>
        <end position="130"/>
    </location>
</feature>
<organism evidence="13 14">
    <name type="scientific">Knoellia locipacati</name>
    <dbReference type="NCBI Taxonomy" id="882824"/>
    <lineage>
        <taxon>Bacteria</taxon>
        <taxon>Bacillati</taxon>
        <taxon>Actinomycetota</taxon>
        <taxon>Actinomycetes</taxon>
        <taxon>Micrococcales</taxon>
        <taxon>Intrasporangiaceae</taxon>
        <taxon>Knoellia</taxon>
    </lineage>
</organism>
<dbReference type="PRINTS" id="PR00781">
    <property type="entry name" value="LIPOSIGPTASE"/>
</dbReference>
<comment type="subcellular location">
    <subcellularLocation>
        <location evidence="9">Cell membrane</location>
        <topology evidence="9">Multi-pass membrane protein</topology>
    </subcellularLocation>
</comment>
<comment type="function">
    <text evidence="9 10">This protein specifically catalyzes the removal of signal peptides from prolipoproteins.</text>
</comment>
<dbReference type="RefSeq" id="WP_147067000.1">
    <property type="nucleotide sequence ID" value="NZ_BAABDN010000002.1"/>
</dbReference>
<evidence type="ECO:0000256" key="5">
    <source>
        <dbReference type="ARBA" id="ARBA00022750"/>
    </source>
</evidence>
<keyword evidence="14" id="KW-1185">Reference proteome</keyword>
<dbReference type="GO" id="GO:0006508">
    <property type="term" value="P:proteolysis"/>
    <property type="evidence" value="ECO:0007669"/>
    <property type="project" value="UniProtKB-KW"/>
</dbReference>
<dbReference type="OrthoDB" id="4308908at2"/>
<reference evidence="13 14" key="1">
    <citation type="submission" date="2019-07" db="EMBL/GenBank/DDBJ databases">
        <title>Whole genome shotgun sequence of Knoellia locipacati NBRC 109775.</title>
        <authorList>
            <person name="Hosoyama A."/>
            <person name="Uohara A."/>
            <person name="Ohji S."/>
            <person name="Ichikawa N."/>
        </authorList>
    </citation>
    <scope>NUCLEOTIDE SEQUENCE [LARGE SCALE GENOMIC DNA]</scope>
    <source>
        <strain evidence="13 14">NBRC 109775</strain>
    </source>
</reference>
<evidence type="ECO:0000256" key="6">
    <source>
        <dbReference type="ARBA" id="ARBA00022801"/>
    </source>
</evidence>
<dbReference type="InterPro" id="IPR001872">
    <property type="entry name" value="Peptidase_A8"/>
</dbReference>
<dbReference type="PANTHER" id="PTHR33695">
    <property type="entry name" value="LIPOPROTEIN SIGNAL PEPTIDASE"/>
    <property type="match status" value="1"/>
</dbReference>
<sequence>MQDETGTPLTSSPQSTPAPAPEDRQGRSRLFALLIGVGVVTLVLDQGSKVWALRALTPGEPRDLLGPLLRLNLIRNPGAAFSLGDSVTWLLTLVALGIVVWVGRAATRVGHRAWAATLGTLLGGAVGNLIDRILRAPGFGRGHVVDFIDYFGLFIGNVADIAIVVAAVAGAILALRGIPLEGVTHGRHEAPADTTETDDV</sequence>
<evidence type="ECO:0000256" key="7">
    <source>
        <dbReference type="ARBA" id="ARBA00022989"/>
    </source>
</evidence>
<evidence type="ECO:0000256" key="9">
    <source>
        <dbReference type="HAMAP-Rule" id="MF_00161"/>
    </source>
</evidence>
<dbReference type="GO" id="GO:0004190">
    <property type="term" value="F:aspartic-type endopeptidase activity"/>
    <property type="evidence" value="ECO:0007669"/>
    <property type="project" value="UniProtKB-UniRule"/>
</dbReference>
<dbReference type="Pfam" id="PF01252">
    <property type="entry name" value="Peptidase_A8"/>
    <property type="match status" value="1"/>
</dbReference>
<keyword evidence="8 9" id="KW-0472">Membrane</keyword>
<dbReference type="PANTHER" id="PTHR33695:SF1">
    <property type="entry name" value="LIPOPROTEIN SIGNAL PEPTIDASE"/>
    <property type="match status" value="1"/>
</dbReference>
<dbReference type="PROSITE" id="PS00855">
    <property type="entry name" value="SPASE_II"/>
    <property type="match status" value="1"/>
</dbReference>
<dbReference type="EMBL" id="BKBA01000013">
    <property type="protein sequence ID" value="GEQ15160.1"/>
    <property type="molecule type" value="Genomic_DNA"/>
</dbReference>
<comment type="similarity">
    <text evidence="1 9 11">Belongs to the peptidase A8 family.</text>
</comment>
<comment type="pathway">
    <text evidence="9">Protein modification; lipoprotein biosynthesis (signal peptide cleavage).</text>
</comment>
<evidence type="ECO:0000313" key="14">
    <source>
        <dbReference type="Proteomes" id="UP000321793"/>
    </source>
</evidence>
<evidence type="ECO:0000256" key="8">
    <source>
        <dbReference type="ARBA" id="ARBA00023136"/>
    </source>
</evidence>
<evidence type="ECO:0000256" key="10">
    <source>
        <dbReference type="RuleBase" id="RU000594"/>
    </source>
</evidence>
<gene>
    <name evidence="9 13" type="primary">lspA</name>
    <name evidence="13" type="ORF">KLO01_32070</name>
</gene>
<dbReference type="Proteomes" id="UP000321793">
    <property type="component" value="Unassembled WGS sequence"/>
</dbReference>
<dbReference type="GO" id="GO:0005886">
    <property type="term" value="C:plasma membrane"/>
    <property type="evidence" value="ECO:0007669"/>
    <property type="project" value="UniProtKB-SubCell"/>
</dbReference>
<name>A0A512T4L6_9MICO</name>
<comment type="caution">
    <text evidence="13">The sequence shown here is derived from an EMBL/GenBank/DDBJ whole genome shotgun (WGS) entry which is preliminary data.</text>
</comment>
<evidence type="ECO:0000256" key="3">
    <source>
        <dbReference type="ARBA" id="ARBA00022670"/>
    </source>
</evidence>
<dbReference type="NCBIfam" id="TIGR00077">
    <property type="entry name" value="lspA"/>
    <property type="match status" value="1"/>
</dbReference>
<evidence type="ECO:0000256" key="12">
    <source>
        <dbReference type="SAM" id="MobiDB-lite"/>
    </source>
</evidence>
<feature type="active site" evidence="9">
    <location>
        <position position="160"/>
    </location>
</feature>
<accession>A0A512T4L6</accession>
<feature type="transmembrane region" description="Helical" evidence="9">
    <location>
        <begin position="87"/>
        <end position="106"/>
    </location>
</feature>
<keyword evidence="7 9" id="KW-1133">Transmembrane helix</keyword>
<comment type="caution">
    <text evidence="9">Lacks conserved residue(s) required for the propagation of feature annotation.</text>
</comment>
<dbReference type="UniPathway" id="UPA00665"/>
<evidence type="ECO:0000256" key="1">
    <source>
        <dbReference type="ARBA" id="ARBA00006139"/>
    </source>
</evidence>
<dbReference type="EC" id="3.4.23.36" evidence="9"/>
<evidence type="ECO:0000256" key="2">
    <source>
        <dbReference type="ARBA" id="ARBA00022475"/>
    </source>
</evidence>
<comment type="catalytic activity">
    <reaction evidence="9 10">
        <text>Release of signal peptides from bacterial membrane prolipoproteins. Hydrolyzes -Xaa-Yaa-Zaa-|-(S,diacylglyceryl)Cys-, in which Xaa is hydrophobic (preferably Leu), and Yaa (Ala or Ser) and Zaa (Gly or Ala) have small, neutral side chains.</text>
        <dbReference type="EC" id="3.4.23.36"/>
    </reaction>
</comment>
<evidence type="ECO:0000256" key="11">
    <source>
        <dbReference type="RuleBase" id="RU004181"/>
    </source>
</evidence>
<evidence type="ECO:0000313" key="13">
    <source>
        <dbReference type="EMBL" id="GEQ15160.1"/>
    </source>
</evidence>
<feature type="transmembrane region" description="Helical" evidence="9">
    <location>
        <begin position="150"/>
        <end position="175"/>
    </location>
</feature>
<evidence type="ECO:0000256" key="4">
    <source>
        <dbReference type="ARBA" id="ARBA00022692"/>
    </source>
</evidence>
<keyword evidence="13" id="KW-0449">Lipoprotein</keyword>
<keyword evidence="6 9" id="KW-0378">Hydrolase</keyword>
<dbReference type="AlphaFoldDB" id="A0A512T4L6"/>
<keyword evidence="2 9" id="KW-1003">Cell membrane</keyword>